<dbReference type="Proteomes" id="UP000500741">
    <property type="component" value="Chromosome"/>
</dbReference>
<feature type="active site" description="Proton donor/acceptor" evidence="2">
    <location>
        <position position="88"/>
    </location>
</feature>
<evidence type="ECO:0000256" key="2">
    <source>
        <dbReference type="PIRSR" id="PIRSR613078-1"/>
    </source>
</evidence>
<dbReference type="SUPFAM" id="SSF53254">
    <property type="entry name" value="Phosphoglycerate mutase-like"/>
    <property type="match status" value="1"/>
</dbReference>
<dbReference type="AlphaFoldDB" id="A0A6G8AZ14"/>
<feature type="binding site" evidence="3">
    <location>
        <position position="59"/>
    </location>
    <ligand>
        <name>substrate</name>
    </ligand>
</feature>
<dbReference type="InterPro" id="IPR013078">
    <property type="entry name" value="His_Pase_superF_clade-1"/>
</dbReference>
<dbReference type="CDD" id="cd07067">
    <property type="entry name" value="HP_PGM_like"/>
    <property type="match status" value="1"/>
</dbReference>
<dbReference type="PANTHER" id="PTHR46517:SF1">
    <property type="entry name" value="FRUCTOSE-2,6-BISPHOSPHATASE TIGAR"/>
    <property type="match status" value="1"/>
</dbReference>
<dbReference type="GO" id="GO:0005829">
    <property type="term" value="C:cytosol"/>
    <property type="evidence" value="ECO:0007669"/>
    <property type="project" value="TreeGrafter"/>
</dbReference>
<evidence type="ECO:0000313" key="5">
    <source>
        <dbReference type="Proteomes" id="UP000500741"/>
    </source>
</evidence>
<sequence>MSFNLYLVRHGQTYLNKYSRMQGWSDAPLTDKGITDGLAAGSRLANVKFDHVYSSDLSRAVHTAEYIMQNNQATAEKLNPIQLPEFREQFFGSFEGLPSSELATTIKKRYNLQNIADYGDLMQAMTQEEVLDAIAAADDEGDAENATAFWQRLENGLKYLREHTQDGENILVVAHGTLIRNLSGKYAGREYTYSSMYNGSISKWTVDDEQMNLEVFNDIEKVW</sequence>
<accession>A0A6G8AZ14</accession>
<dbReference type="EMBL" id="CP049888">
    <property type="protein sequence ID" value="QIL50304.1"/>
    <property type="molecule type" value="Genomic_DNA"/>
</dbReference>
<organism evidence="4 5">
    <name type="scientific">Weissella coleopterorum</name>
    <dbReference type="NCBI Taxonomy" id="2714949"/>
    <lineage>
        <taxon>Bacteria</taxon>
        <taxon>Bacillati</taxon>
        <taxon>Bacillota</taxon>
        <taxon>Bacilli</taxon>
        <taxon>Lactobacillales</taxon>
        <taxon>Lactobacillaceae</taxon>
        <taxon>Weissella</taxon>
    </lineage>
</organism>
<dbReference type="InterPro" id="IPR051695">
    <property type="entry name" value="Phosphoglycerate_Mutase"/>
</dbReference>
<gene>
    <name evidence="4" type="ORF">G7084_02565</name>
</gene>
<evidence type="ECO:0000256" key="1">
    <source>
        <dbReference type="ARBA" id="ARBA00022801"/>
    </source>
</evidence>
<evidence type="ECO:0000256" key="3">
    <source>
        <dbReference type="PIRSR" id="PIRSR613078-2"/>
    </source>
</evidence>
<reference evidence="4 5" key="1">
    <citation type="submission" date="2020-03" db="EMBL/GenBank/DDBJ databases">
        <title>Weissella sp. nov., isolated from Cybister lewisianus.</title>
        <authorList>
            <person name="Hyun D.-W."/>
            <person name="Bae J.-W."/>
        </authorList>
    </citation>
    <scope>NUCLEOTIDE SEQUENCE [LARGE SCALE GENOMIC DNA]</scope>
    <source>
        <strain evidence="4 5">HDW19</strain>
    </source>
</reference>
<dbReference type="GO" id="GO:0043456">
    <property type="term" value="P:regulation of pentose-phosphate shunt"/>
    <property type="evidence" value="ECO:0007669"/>
    <property type="project" value="TreeGrafter"/>
</dbReference>
<dbReference type="KEGG" id="wco:G7084_02565"/>
<dbReference type="GO" id="GO:0045820">
    <property type="term" value="P:negative regulation of glycolytic process"/>
    <property type="evidence" value="ECO:0007669"/>
    <property type="project" value="TreeGrafter"/>
</dbReference>
<keyword evidence="5" id="KW-1185">Reference proteome</keyword>
<name>A0A6G8AZ14_9LACO</name>
<dbReference type="GO" id="GO:0004331">
    <property type="term" value="F:fructose-2,6-bisphosphate 2-phosphatase activity"/>
    <property type="evidence" value="ECO:0007669"/>
    <property type="project" value="TreeGrafter"/>
</dbReference>
<proteinExistence type="predicted"/>
<protein>
    <submittedName>
        <fullName evidence="4">Histidine phosphatase family protein</fullName>
    </submittedName>
</protein>
<feature type="binding site" evidence="3">
    <location>
        <begin position="9"/>
        <end position="16"/>
    </location>
    <ligand>
        <name>substrate</name>
    </ligand>
</feature>
<evidence type="ECO:0000313" key="4">
    <source>
        <dbReference type="EMBL" id="QIL50304.1"/>
    </source>
</evidence>
<dbReference type="Gene3D" id="3.40.50.1240">
    <property type="entry name" value="Phosphoglycerate mutase-like"/>
    <property type="match status" value="1"/>
</dbReference>
<keyword evidence="1" id="KW-0378">Hydrolase</keyword>
<dbReference type="InterPro" id="IPR029033">
    <property type="entry name" value="His_PPase_superfam"/>
</dbReference>
<dbReference type="SMART" id="SM00855">
    <property type="entry name" value="PGAM"/>
    <property type="match status" value="1"/>
</dbReference>
<feature type="active site" description="Tele-phosphohistidine intermediate" evidence="2">
    <location>
        <position position="10"/>
    </location>
</feature>
<dbReference type="PANTHER" id="PTHR46517">
    <property type="entry name" value="FRUCTOSE-2,6-BISPHOSPHATASE TIGAR"/>
    <property type="match status" value="1"/>
</dbReference>
<dbReference type="RefSeq" id="WP_166009780.1">
    <property type="nucleotide sequence ID" value="NZ_CP049888.1"/>
</dbReference>
<dbReference type="Pfam" id="PF00300">
    <property type="entry name" value="His_Phos_1"/>
    <property type="match status" value="1"/>
</dbReference>